<evidence type="ECO:0000313" key="3">
    <source>
        <dbReference type="Proteomes" id="UP000887013"/>
    </source>
</evidence>
<evidence type="ECO:0000313" key="2">
    <source>
        <dbReference type="EMBL" id="GFT04377.1"/>
    </source>
</evidence>
<evidence type="ECO:0000256" key="1">
    <source>
        <dbReference type="SAM" id="MobiDB-lite"/>
    </source>
</evidence>
<reference evidence="2" key="1">
    <citation type="submission" date="2020-08" db="EMBL/GenBank/DDBJ databases">
        <title>Multicomponent nature underlies the extraordinary mechanical properties of spider dragline silk.</title>
        <authorList>
            <person name="Kono N."/>
            <person name="Nakamura H."/>
            <person name="Mori M."/>
            <person name="Yoshida Y."/>
            <person name="Ohtoshi R."/>
            <person name="Malay A.D."/>
            <person name="Moran D.A.P."/>
            <person name="Tomita M."/>
            <person name="Numata K."/>
            <person name="Arakawa K."/>
        </authorList>
    </citation>
    <scope>NUCLEOTIDE SEQUENCE</scope>
</reference>
<protein>
    <submittedName>
        <fullName evidence="2">Uncharacterized protein</fullName>
    </submittedName>
</protein>
<proteinExistence type="predicted"/>
<organism evidence="2 3">
    <name type="scientific">Nephila pilipes</name>
    <name type="common">Giant wood spider</name>
    <name type="synonym">Nephila maculata</name>
    <dbReference type="NCBI Taxonomy" id="299642"/>
    <lineage>
        <taxon>Eukaryota</taxon>
        <taxon>Metazoa</taxon>
        <taxon>Ecdysozoa</taxon>
        <taxon>Arthropoda</taxon>
        <taxon>Chelicerata</taxon>
        <taxon>Arachnida</taxon>
        <taxon>Araneae</taxon>
        <taxon>Araneomorphae</taxon>
        <taxon>Entelegynae</taxon>
        <taxon>Araneoidea</taxon>
        <taxon>Nephilidae</taxon>
        <taxon>Nephila</taxon>
    </lineage>
</organism>
<dbReference type="AlphaFoldDB" id="A0A8X6NAL7"/>
<name>A0A8X6NAL7_NEPPI</name>
<feature type="region of interest" description="Disordered" evidence="1">
    <location>
        <begin position="62"/>
        <end position="87"/>
    </location>
</feature>
<dbReference type="Proteomes" id="UP000887013">
    <property type="component" value="Unassembled WGS sequence"/>
</dbReference>
<keyword evidence="3" id="KW-1185">Reference proteome</keyword>
<dbReference type="EMBL" id="BMAW01056117">
    <property type="protein sequence ID" value="GFT04377.1"/>
    <property type="molecule type" value="Genomic_DNA"/>
</dbReference>
<accession>A0A8X6NAL7</accession>
<comment type="caution">
    <text evidence="2">The sequence shown here is derived from an EMBL/GenBank/DDBJ whole genome shotgun (WGS) entry which is preliminary data.</text>
</comment>
<sequence>MERNGYNSDLVSNAGEDGINNRKILFRLRTARRRGSRGNAAVELFLARCHRLITGNSQSRSILKRVGGGKEQGDRANKLQTTRQLHNHVSLSTRTRLKGNNITENEAISVWKEKKNHAIF</sequence>
<feature type="compositionally biased region" description="Polar residues" evidence="1">
    <location>
        <begin position="78"/>
        <end position="87"/>
    </location>
</feature>
<gene>
    <name evidence="2" type="ORF">NPIL_451681</name>
</gene>